<accession>A0A4Q5A7A9</accession>
<dbReference type="PROSITE" id="PS51644">
    <property type="entry name" value="HTH_OST"/>
    <property type="match status" value="1"/>
</dbReference>
<sequence length="351" mass="39016">MEAEEKDINIALLIDADNISAKYISAILSELSRYGKITIRRMYGDWTQERLRSWFNQAAKYSLTPIMQPNNTPGKNASDIGLIIDAMDILYEGKVQGFCIVSSDGDFNRLATRLREAGMTVIGMGEKKTPEAFRVSCERFIFLDVIESSEEDAEDTARRASQGAKKNNTTEKAETKKTKTPTQPALPELPPAPASAENDDENAGITALSDIEAAIVKMITDNSADGKETGAYIGSRLVKIFPDFDIRNYHYSKLSEFLTGFPSLQVTNRGNVVWVTLKSTPDTEVEKQIQSIFARHNTADMNTSMLKIELQNLIPNLDATIRKSGVTRFSVYLNRKIPSVEVNGQRVSLKS</sequence>
<dbReference type="PANTHER" id="PTHR35811">
    <property type="entry name" value="SLR1870 PROTEIN"/>
    <property type="match status" value="1"/>
</dbReference>
<comment type="caution">
    <text evidence="3">The sequence shown here is derived from an EMBL/GenBank/DDBJ whole genome shotgun (WGS) entry which is preliminary data.</text>
</comment>
<dbReference type="PANTHER" id="PTHR35811:SF1">
    <property type="entry name" value="HTH OST-TYPE DOMAIN-CONTAINING PROTEIN"/>
    <property type="match status" value="1"/>
</dbReference>
<proteinExistence type="predicted"/>
<dbReference type="EMBL" id="RYUM01000009">
    <property type="protein sequence ID" value="RYQ19410.1"/>
    <property type="molecule type" value="Genomic_DNA"/>
</dbReference>
<dbReference type="Pfam" id="PF01936">
    <property type="entry name" value="NYN"/>
    <property type="match status" value="1"/>
</dbReference>
<protein>
    <submittedName>
        <fullName evidence="3">DUF88 domain-containing protein</fullName>
    </submittedName>
</protein>
<organism evidence="3 4">
    <name type="scientific">Bifidobacterium pseudolongum subsp. globosum</name>
    <dbReference type="NCBI Taxonomy" id="1690"/>
    <lineage>
        <taxon>Bacteria</taxon>
        <taxon>Bacillati</taxon>
        <taxon>Actinomycetota</taxon>
        <taxon>Actinomycetes</taxon>
        <taxon>Bifidobacteriales</taxon>
        <taxon>Bifidobacteriaceae</taxon>
        <taxon>Bifidobacterium</taxon>
    </lineage>
</organism>
<evidence type="ECO:0000256" key="1">
    <source>
        <dbReference type="SAM" id="MobiDB-lite"/>
    </source>
</evidence>
<evidence type="ECO:0000259" key="2">
    <source>
        <dbReference type="PROSITE" id="PS51644"/>
    </source>
</evidence>
<dbReference type="InterPro" id="IPR041966">
    <property type="entry name" value="LOTUS-like"/>
</dbReference>
<dbReference type="Gene3D" id="3.30.420.610">
    <property type="entry name" value="LOTUS domain-like"/>
    <property type="match status" value="1"/>
</dbReference>
<feature type="region of interest" description="Disordered" evidence="1">
    <location>
        <begin position="152"/>
        <end position="200"/>
    </location>
</feature>
<dbReference type="RefSeq" id="WP_129864258.1">
    <property type="nucleotide sequence ID" value="NZ_RYUM01000009.1"/>
</dbReference>
<feature type="domain" description="HTH OST-type" evidence="2">
    <location>
        <begin position="207"/>
        <end position="279"/>
    </location>
</feature>
<dbReference type="AlphaFoldDB" id="A0A4Q5A7A9"/>
<name>A0A4Q5A7A9_9BIFI</name>
<reference evidence="3 4" key="1">
    <citation type="submission" date="2018-12" db="EMBL/GenBank/DDBJ databases">
        <title>Unveiling genomic diversity among members of the Bifidobacterium pseudolongum species, a widely distributed gut commensal of the animal kingdom.</title>
        <authorList>
            <person name="Lugli G.A."/>
            <person name="Duranti S."/>
            <person name="Albert K."/>
            <person name="Mancabelli L."/>
            <person name="Napoli S."/>
            <person name="Viappiani A."/>
            <person name="Anzalone R."/>
            <person name="Longhi G."/>
            <person name="Milani C."/>
            <person name="Turroni F."/>
            <person name="Alessandri G."/>
            <person name="Sela D.A."/>
            <person name="Van Sinderen D."/>
            <person name="Ventura M."/>
        </authorList>
    </citation>
    <scope>NUCLEOTIDE SEQUENCE [LARGE SCALE GENOMIC DNA]</scope>
    <source>
        <strain evidence="3 4">2071B</strain>
    </source>
</reference>
<dbReference type="InterPro" id="IPR021139">
    <property type="entry name" value="NYN"/>
</dbReference>
<dbReference type="Gene3D" id="3.40.50.1010">
    <property type="entry name" value="5'-nuclease"/>
    <property type="match status" value="1"/>
</dbReference>
<dbReference type="Pfam" id="PF12872">
    <property type="entry name" value="OST-HTH"/>
    <property type="match status" value="1"/>
</dbReference>
<evidence type="ECO:0000313" key="3">
    <source>
        <dbReference type="EMBL" id="RYQ19410.1"/>
    </source>
</evidence>
<dbReference type="InterPro" id="IPR025605">
    <property type="entry name" value="OST-HTH/LOTUS_dom"/>
</dbReference>
<gene>
    <name evidence="3" type="ORF">PG2071B_0820</name>
</gene>
<dbReference type="GO" id="GO:0004540">
    <property type="term" value="F:RNA nuclease activity"/>
    <property type="evidence" value="ECO:0007669"/>
    <property type="project" value="InterPro"/>
</dbReference>
<dbReference type="CDD" id="cd11297">
    <property type="entry name" value="PIN_LabA-like_N_1"/>
    <property type="match status" value="1"/>
</dbReference>
<dbReference type="CDD" id="cd10146">
    <property type="entry name" value="LabA_like_C"/>
    <property type="match status" value="1"/>
</dbReference>
<dbReference type="Proteomes" id="UP000291187">
    <property type="component" value="Unassembled WGS sequence"/>
</dbReference>
<evidence type="ECO:0000313" key="4">
    <source>
        <dbReference type="Proteomes" id="UP000291187"/>
    </source>
</evidence>
<feature type="compositionally biased region" description="Basic and acidic residues" evidence="1">
    <location>
        <begin position="168"/>
        <end position="177"/>
    </location>
</feature>